<feature type="transmembrane region" description="Helical" evidence="3">
    <location>
        <begin position="297"/>
        <end position="313"/>
    </location>
</feature>
<comment type="caution">
    <text evidence="4">The sequence shown here is derived from an EMBL/GenBank/DDBJ whole genome shotgun (WGS) entry which is preliminary data.</text>
</comment>
<feature type="transmembrane region" description="Helical" evidence="3">
    <location>
        <begin position="490"/>
        <end position="512"/>
    </location>
</feature>
<feature type="transmembrane region" description="Helical" evidence="3">
    <location>
        <begin position="162"/>
        <end position="182"/>
    </location>
</feature>
<dbReference type="PANTHER" id="PTHR38434:SF1">
    <property type="entry name" value="BLL2549 PROTEIN"/>
    <property type="match status" value="1"/>
</dbReference>
<keyword evidence="3" id="KW-1133">Transmembrane helix</keyword>
<feature type="transmembrane region" description="Helical" evidence="3">
    <location>
        <begin position="373"/>
        <end position="391"/>
    </location>
</feature>
<feature type="region of interest" description="Disordered" evidence="2">
    <location>
        <begin position="39"/>
        <end position="61"/>
    </location>
</feature>
<dbReference type="AlphaFoldDB" id="A0A9X4H425"/>
<feature type="transmembrane region" description="Helical" evidence="3">
    <location>
        <begin position="189"/>
        <end position="208"/>
    </location>
</feature>
<feature type="transmembrane region" description="Helical" evidence="3">
    <location>
        <begin position="349"/>
        <end position="367"/>
    </location>
</feature>
<reference evidence="4" key="1">
    <citation type="submission" date="2022-02" db="EMBL/GenBank/DDBJ databases">
        <authorList>
            <person name="Leng L."/>
        </authorList>
    </citation>
    <scope>NUCLEOTIDE SEQUENCE</scope>
    <source>
        <strain evidence="4">JI</strain>
    </source>
</reference>
<keyword evidence="3" id="KW-0472">Membrane</keyword>
<feature type="transmembrane region" description="Helical" evidence="3">
    <location>
        <begin position="214"/>
        <end position="233"/>
    </location>
</feature>
<feature type="transmembrane region" description="Helical" evidence="3">
    <location>
        <begin position="136"/>
        <end position="156"/>
    </location>
</feature>
<feature type="compositionally biased region" description="Polar residues" evidence="2">
    <location>
        <begin position="40"/>
        <end position="49"/>
    </location>
</feature>
<feature type="transmembrane region" description="Helical" evidence="3">
    <location>
        <begin position="427"/>
        <end position="448"/>
    </location>
</feature>
<feature type="transmembrane region" description="Helical" evidence="3">
    <location>
        <begin position="460"/>
        <end position="478"/>
    </location>
</feature>
<evidence type="ECO:0000256" key="3">
    <source>
        <dbReference type="SAM" id="Phobius"/>
    </source>
</evidence>
<dbReference type="EMBL" id="JAKOAV010000013">
    <property type="protein sequence ID" value="MDF9408418.1"/>
    <property type="molecule type" value="Genomic_DNA"/>
</dbReference>
<dbReference type="RefSeq" id="WP_277443740.1">
    <property type="nucleotide sequence ID" value="NZ_JAKOAV010000013.1"/>
</dbReference>
<gene>
    <name evidence="4" type="ORF">L7E55_08610</name>
</gene>
<dbReference type="PANTHER" id="PTHR38434">
    <property type="entry name" value="BLL2549 PROTEIN"/>
    <property type="match status" value="1"/>
</dbReference>
<feature type="coiled-coil region" evidence="1">
    <location>
        <begin position="4"/>
        <end position="31"/>
    </location>
</feature>
<evidence type="ECO:0000256" key="2">
    <source>
        <dbReference type="SAM" id="MobiDB-lite"/>
    </source>
</evidence>
<feature type="transmembrane region" description="Helical" evidence="3">
    <location>
        <begin position="238"/>
        <end position="254"/>
    </location>
</feature>
<feature type="transmembrane region" description="Helical" evidence="3">
    <location>
        <begin position="519"/>
        <end position="537"/>
    </location>
</feature>
<feature type="transmembrane region" description="Helical" evidence="3">
    <location>
        <begin position="319"/>
        <end position="337"/>
    </location>
</feature>
<organism evidence="4 5">
    <name type="scientific">Pelotomaculum isophthalicicum JI</name>
    <dbReference type="NCBI Taxonomy" id="947010"/>
    <lineage>
        <taxon>Bacteria</taxon>
        <taxon>Bacillati</taxon>
        <taxon>Bacillota</taxon>
        <taxon>Clostridia</taxon>
        <taxon>Eubacteriales</taxon>
        <taxon>Desulfotomaculaceae</taxon>
        <taxon>Pelotomaculum</taxon>
    </lineage>
</organism>
<evidence type="ECO:0000313" key="5">
    <source>
        <dbReference type="Proteomes" id="UP001154312"/>
    </source>
</evidence>
<keyword evidence="3" id="KW-0812">Transmembrane</keyword>
<dbReference type="Proteomes" id="UP001154312">
    <property type="component" value="Unassembled WGS sequence"/>
</dbReference>
<feature type="transmembrane region" description="Helical" evidence="3">
    <location>
        <begin position="543"/>
        <end position="566"/>
    </location>
</feature>
<feature type="transmembrane region" description="Helical" evidence="3">
    <location>
        <begin position="398"/>
        <end position="415"/>
    </location>
</feature>
<dbReference type="Pfam" id="PF10101">
    <property type="entry name" value="DUF2339"/>
    <property type="match status" value="2"/>
</dbReference>
<proteinExistence type="predicted"/>
<keyword evidence="5" id="KW-1185">Reference proteome</keyword>
<feature type="transmembrane region" description="Helical" evidence="3">
    <location>
        <begin position="109"/>
        <end position="129"/>
    </location>
</feature>
<feature type="transmembrane region" description="Helical" evidence="3">
    <location>
        <begin position="80"/>
        <end position="97"/>
    </location>
</feature>
<feature type="transmembrane region" description="Helical" evidence="3">
    <location>
        <begin position="266"/>
        <end position="285"/>
    </location>
</feature>
<protein>
    <submittedName>
        <fullName evidence="4">DUF2339 domain-containing protein</fullName>
    </submittedName>
</protein>
<dbReference type="InterPro" id="IPR019286">
    <property type="entry name" value="DUF2339_TM"/>
</dbReference>
<keyword evidence="1" id="KW-0175">Coiled coil</keyword>
<name>A0A9X4H425_9FIRM</name>
<sequence>MTEQEDLLKRVESLEEEVNSLKLKLARLENRAVQDISPVAKTSQIQQDKQSAKGDPQSRRPFKKTLLTKDGLERMIGGQLLNRIGIVILLFGVAYFLKYSFDNRWINEVGRIIIGLIGGVLLLVAGDIAINRKYIYFSQGLTGGGIAVIYLTTFAAANYYNIFSPVAAFMLLVLTALAGGFLSVRQNAFGVAILSTIGGFLSPFLIGSKSGHPIPLFSYITILDLLVLSLAYYKNWRSLNLLSFAGTVFVYILYKSQSRSVLEVLAVELFLSAFFVIFGTLAFLYNVRHKKPTQLPDVLLMVLNVAFFLAASLDNLHRFGNWHGLFVISLAVLYLVVSLTIQRKKSGDSLLFLTLLGIGLALVTIAIPIQLHGAWVDIAWVVEAVTLVYSGIKAENKWIWRAGLFLLTFASLFQTTEYVPKTVAPLLNLHSLAAFLAIAGFFLVFYWFNSKPGIADGKIIIWPAAVLGTGLALKQISWEAVTAVYHFKLGIQNSFAVSLSWAALAVIIITVGMVRDIKGFRFISLALFGLTVSKIMLFDLSNLAMVFRVVILLTVGAILVGVSFAYQRKEKEVEK</sequence>
<evidence type="ECO:0000313" key="4">
    <source>
        <dbReference type="EMBL" id="MDF9408418.1"/>
    </source>
</evidence>
<evidence type="ECO:0000256" key="1">
    <source>
        <dbReference type="SAM" id="Coils"/>
    </source>
</evidence>
<accession>A0A9X4H425</accession>